<accession>A0A4P2QMH0</accession>
<dbReference type="AlphaFoldDB" id="A0A4P2QMH0"/>
<gene>
    <name evidence="1" type="ORF">SOCE836_028240</name>
</gene>
<reference evidence="1 2" key="1">
    <citation type="submission" date="2015-09" db="EMBL/GenBank/DDBJ databases">
        <title>Sorangium comparison.</title>
        <authorList>
            <person name="Zaburannyi N."/>
            <person name="Bunk B."/>
            <person name="Overmann J."/>
            <person name="Mueller R."/>
        </authorList>
    </citation>
    <scope>NUCLEOTIDE SEQUENCE [LARGE SCALE GENOMIC DNA]</scope>
    <source>
        <strain evidence="1 2">So ce836</strain>
    </source>
</reference>
<sequence>MVFNMFGALAGLSWPMLERQLGPDGRRDIELATARAVPVDLANDVRLTAVRHPRR</sequence>
<organism evidence="1 2">
    <name type="scientific">Sorangium cellulosum</name>
    <name type="common">Polyangium cellulosum</name>
    <dbReference type="NCBI Taxonomy" id="56"/>
    <lineage>
        <taxon>Bacteria</taxon>
        <taxon>Pseudomonadati</taxon>
        <taxon>Myxococcota</taxon>
        <taxon>Polyangia</taxon>
        <taxon>Polyangiales</taxon>
        <taxon>Polyangiaceae</taxon>
        <taxon>Sorangium</taxon>
    </lineage>
</organism>
<evidence type="ECO:0000313" key="1">
    <source>
        <dbReference type="EMBL" id="AUX30713.1"/>
    </source>
</evidence>
<protein>
    <submittedName>
        <fullName evidence="1">Uncharacterized protein</fullName>
    </submittedName>
</protein>
<dbReference type="EMBL" id="CP012672">
    <property type="protein sequence ID" value="AUX30713.1"/>
    <property type="molecule type" value="Genomic_DNA"/>
</dbReference>
<evidence type="ECO:0000313" key="2">
    <source>
        <dbReference type="Proteomes" id="UP000295497"/>
    </source>
</evidence>
<dbReference type="Proteomes" id="UP000295497">
    <property type="component" value="Chromosome"/>
</dbReference>
<name>A0A4P2QMH0_SORCE</name>
<proteinExistence type="predicted"/>